<protein>
    <recommendedName>
        <fullName evidence="10">Hexosyltransferase</fullName>
        <ecNumber evidence="10">2.4.1.-</ecNumber>
    </recommendedName>
</protein>
<dbReference type="Gene3D" id="3.90.550.50">
    <property type="match status" value="1"/>
</dbReference>
<evidence type="ECO:0000256" key="2">
    <source>
        <dbReference type="ARBA" id="ARBA00008661"/>
    </source>
</evidence>
<dbReference type="EMBL" id="CAXKWB010043208">
    <property type="protein sequence ID" value="CAL4159002.1"/>
    <property type="molecule type" value="Genomic_DNA"/>
</dbReference>
<evidence type="ECO:0000256" key="6">
    <source>
        <dbReference type="ARBA" id="ARBA00022968"/>
    </source>
</evidence>
<keyword evidence="13" id="KW-1185">Reference proteome</keyword>
<keyword evidence="8 10" id="KW-0333">Golgi apparatus</keyword>
<dbReference type="PANTHER" id="PTHR11214:SF364">
    <property type="entry name" value="HEXOSYLTRANSFERASE"/>
    <property type="match status" value="1"/>
</dbReference>
<evidence type="ECO:0000256" key="10">
    <source>
        <dbReference type="RuleBase" id="RU363063"/>
    </source>
</evidence>
<evidence type="ECO:0000256" key="11">
    <source>
        <dbReference type="SAM" id="MobiDB-lite"/>
    </source>
</evidence>
<dbReference type="GO" id="GO:0006493">
    <property type="term" value="P:protein O-linked glycosylation"/>
    <property type="evidence" value="ECO:0007669"/>
    <property type="project" value="TreeGrafter"/>
</dbReference>
<accession>A0AAV2S209</accession>
<evidence type="ECO:0000313" key="12">
    <source>
        <dbReference type="EMBL" id="CAL4159002.1"/>
    </source>
</evidence>
<dbReference type="GO" id="GO:0016758">
    <property type="term" value="F:hexosyltransferase activity"/>
    <property type="evidence" value="ECO:0007669"/>
    <property type="project" value="InterPro"/>
</dbReference>
<evidence type="ECO:0000313" key="13">
    <source>
        <dbReference type="Proteomes" id="UP001497623"/>
    </source>
</evidence>
<dbReference type="AlphaFoldDB" id="A0AAV2S209"/>
<dbReference type="PANTHER" id="PTHR11214">
    <property type="entry name" value="BETA-1,3-N-ACETYLGLUCOSAMINYLTRANSFERASE"/>
    <property type="match status" value="1"/>
</dbReference>
<keyword evidence="4" id="KW-0808">Transferase</keyword>
<feature type="non-terminal residue" evidence="12">
    <location>
        <position position="1"/>
    </location>
</feature>
<evidence type="ECO:0000256" key="5">
    <source>
        <dbReference type="ARBA" id="ARBA00022692"/>
    </source>
</evidence>
<comment type="caution">
    <text evidence="12">The sequence shown here is derived from an EMBL/GenBank/DDBJ whole genome shotgun (WGS) entry which is preliminary data.</text>
</comment>
<comment type="subcellular location">
    <subcellularLocation>
        <location evidence="1 10">Golgi apparatus membrane</location>
        <topology evidence="1 10">Single-pass type II membrane protein</topology>
    </subcellularLocation>
</comment>
<keyword evidence="5" id="KW-0812">Transmembrane</keyword>
<evidence type="ECO:0000256" key="1">
    <source>
        <dbReference type="ARBA" id="ARBA00004323"/>
    </source>
</evidence>
<comment type="similarity">
    <text evidence="2 10">Belongs to the glycosyltransferase 31 family.</text>
</comment>
<dbReference type="EC" id="2.4.1.-" evidence="10"/>
<reference evidence="12 13" key="1">
    <citation type="submission" date="2024-05" db="EMBL/GenBank/DDBJ databases">
        <authorList>
            <person name="Wallberg A."/>
        </authorList>
    </citation>
    <scope>NUCLEOTIDE SEQUENCE [LARGE SCALE GENOMIC DNA]</scope>
</reference>
<feature type="region of interest" description="Disordered" evidence="11">
    <location>
        <begin position="32"/>
        <end position="53"/>
    </location>
</feature>
<evidence type="ECO:0000256" key="7">
    <source>
        <dbReference type="ARBA" id="ARBA00022989"/>
    </source>
</evidence>
<dbReference type="InterPro" id="IPR002659">
    <property type="entry name" value="Glyco_trans_31"/>
</dbReference>
<proteinExistence type="inferred from homology"/>
<gene>
    <name evidence="12" type="ORF">MNOR_LOCUS32199</name>
</gene>
<keyword evidence="6" id="KW-0735">Signal-anchor</keyword>
<dbReference type="Proteomes" id="UP001497623">
    <property type="component" value="Unassembled WGS sequence"/>
</dbReference>
<evidence type="ECO:0000256" key="9">
    <source>
        <dbReference type="ARBA" id="ARBA00023136"/>
    </source>
</evidence>
<keyword evidence="3 10" id="KW-0328">Glycosyltransferase</keyword>
<keyword evidence="9" id="KW-0472">Membrane</keyword>
<evidence type="ECO:0000256" key="8">
    <source>
        <dbReference type="ARBA" id="ARBA00023034"/>
    </source>
</evidence>
<name>A0AAV2S209_MEGNR</name>
<keyword evidence="7" id="KW-1133">Transmembrane helix</keyword>
<evidence type="ECO:0000256" key="3">
    <source>
        <dbReference type="ARBA" id="ARBA00022676"/>
    </source>
</evidence>
<evidence type="ECO:0000256" key="4">
    <source>
        <dbReference type="ARBA" id="ARBA00022679"/>
    </source>
</evidence>
<dbReference type="Pfam" id="PF01762">
    <property type="entry name" value="Galactosyl_T"/>
    <property type="match status" value="1"/>
</dbReference>
<dbReference type="GO" id="GO:0000139">
    <property type="term" value="C:Golgi membrane"/>
    <property type="evidence" value="ECO:0007669"/>
    <property type="project" value="UniProtKB-SubCell"/>
</dbReference>
<sequence>KISLKYCIVCCIVLSTLVFVWGIMQSRSVGPRRSAAASRPPREGSHCSGRQPFIPRTREELPIGHAPDVPNYFPVDEADFCNSSPDLKIIAYVISTIAATEKRNVTRQTWGSAYKCGINMKLVFMVGNPKDENEEKILKTESGLYHDIVQGNYTEDYHLVTYKILSSMHWVSSRCPSVPWVIRADDDILVDPFLLNHRLTKASKEGFSCYVWPRGSNPVGRVGKWAVTRQEWKERTWPTFCAGAFVFHHHQLLHRLLEASCSAPVLWLEDVYVFGILAEEAGGVNPKLSVLNPHHKKDGIKTKDIGRGGSINQLFYGNFVRTP</sequence>
<organism evidence="12 13">
    <name type="scientific">Meganyctiphanes norvegica</name>
    <name type="common">Northern krill</name>
    <name type="synonym">Thysanopoda norvegica</name>
    <dbReference type="NCBI Taxonomy" id="48144"/>
    <lineage>
        <taxon>Eukaryota</taxon>
        <taxon>Metazoa</taxon>
        <taxon>Ecdysozoa</taxon>
        <taxon>Arthropoda</taxon>
        <taxon>Crustacea</taxon>
        <taxon>Multicrustacea</taxon>
        <taxon>Malacostraca</taxon>
        <taxon>Eumalacostraca</taxon>
        <taxon>Eucarida</taxon>
        <taxon>Euphausiacea</taxon>
        <taxon>Euphausiidae</taxon>
        <taxon>Meganyctiphanes</taxon>
    </lineage>
</organism>